<proteinExistence type="predicted"/>
<reference evidence="1 2" key="1">
    <citation type="submission" date="2024-04" db="EMBL/GenBank/DDBJ databases">
        <authorList>
            <person name="Fracassetti M."/>
        </authorList>
    </citation>
    <scope>NUCLEOTIDE SEQUENCE [LARGE SCALE GENOMIC DNA]</scope>
</reference>
<name>A0AAV2CIE4_9ROSI</name>
<dbReference type="AlphaFoldDB" id="A0AAV2CIE4"/>
<dbReference type="Proteomes" id="UP001497516">
    <property type="component" value="Chromosome 1"/>
</dbReference>
<organism evidence="1 2">
    <name type="scientific">Linum trigynum</name>
    <dbReference type="NCBI Taxonomy" id="586398"/>
    <lineage>
        <taxon>Eukaryota</taxon>
        <taxon>Viridiplantae</taxon>
        <taxon>Streptophyta</taxon>
        <taxon>Embryophyta</taxon>
        <taxon>Tracheophyta</taxon>
        <taxon>Spermatophyta</taxon>
        <taxon>Magnoliopsida</taxon>
        <taxon>eudicotyledons</taxon>
        <taxon>Gunneridae</taxon>
        <taxon>Pentapetalae</taxon>
        <taxon>rosids</taxon>
        <taxon>fabids</taxon>
        <taxon>Malpighiales</taxon>
        <taxon>Linaceae</taxon>
        <taxon>Linum</taxon>
    </lineage>
</organism>
<gene>
    <name evidence="1" type="ORF">LTRI10_LOCUS3796</name>
</gene>
<accession>A0AAV2CIE4</accession>
<protein>
    <submittedName>
        <fullName evidence="1">Uncharacterized protein</fullName>
    </submittedName>
</protein>
<evidence type="ECO:0000313" key="2">
    <source>
        <dbReference type="Proteomes" id="UP001497516"/>
    </source>
</evidence>
<dbReference type="EMBL" id="OZ034813">
    <property type="protein sequence ID" value="CAL1356073.1"/>
    <property type="molecule type" value="Genomic_DNA"/>
</dbReference>
<evidence type="ECO:0000313" key="1">
    <source>
        <dbReference type="EMBL" id="CAL1356073.1"/>
    </source>
</evidence>
<sequence length="125" mass="14197">MGVSNHDYPTRDDLRDYVKNPDYQVKGLLAVCIALTKIEPESQIKVNYSSPDAIITNKIRGNMTKEEWTIITDKTKEFTEINGNLSALLIQIKKQLCNALTIYKDHFCEWCASTDEDINGPADQD</sequence>
<keyword evidence="2" id="KW-1185">Reference proteome</keyword>